<reference evidence="2" key="1">
    <citation type="submission" date="2021-01" db="EMBL/GenBank/DDBJ databases">
        <title>Whole genome shotgun sequence of Rugosimonospora africana NBRC 104875.</title>
        <authorList>
            <person name="Komaki H."/>
            <person name="Tamura T."/>
        </authorList>
    </citation>
    <scope>NUCLEOTIDE SEQUENCE</scope>
    <source>
        <strain evidence="2">NBRC 104875</strain>
    </source>
</reference>
<dbReference type="AlphaFoldDB" id="A0A8J3R1L4"/>
<protein>
    <submittedName>
        <fullName evidence="2">Uncharacterized protein</fullName>
    </submittedName>
</protein>
<evidence type="ECO:0000313" key="2">
    <source>
        <dbReference type="EMBL" id="GIH18531.1"/>
    </source>
</evidence>
<evidence type="ECO:0000256" key="1">
    <source>
        <dbReference type="SAM" id="MobiDB-lite"/>
    </source>
</evidence>
<organism evidence="2 3">
    <name type="scientific">Rugosimonospora africana</name>
    <dbReference type="NCBI Taxonomy" id="556532"/>
    <lineage>
        <taxon>Bacteria</taxon>
        <taxon>Bacillati</taxon>
        <taxon>Actinomycetota</taxon>
        <taxon>Actinomycetes</taxon>
        <taxon>Micromonosporales</taxon>
        <taxon>Micromonosporaceae</taxon>
        <taxon>Rugosimonospora</taxon>
    </lineage>
</organism>
<accession>A0A8J3R1L4</accession>
<evidence type="ECO:0000313" key="3">
    <source>
        <dbReference type="Proteomes" id="UP000642748"/>
    </source>
</evidence>
<dbReference type="EMBL" id="BONZ01000067">
    <property type="protein sequence ID" value="GIH18531.1"/>
    <property type="molecule type" value="Genomic_DNA"/>
</dbReference>
<keyword evidence="3" id="KW-1185">Reference proteome</keyword>
<proteinExistence type="predicted"/>
<comment type="caution">
    <text evidence="2">The sequence shown here is derived from an EMBL/GenBank/DDBJ whole genome shotgun (WGS) entry which is preliminary data.</text>
</comment>
<name>A0A8J3R1L4_9ACTN</name>
<sequence>MNERRAGESGAALAAFVLRRRLPLRRRLALCRRFALPAGYPQAIATVWQVAARRTRRITDNRITDPPHHDRARVPGGGRGGQQVAAGAAHRTTARRTAASRTRCITGR</sequence>
<feature type="compositionally biased region" description="Low complexity" evidence="1">
    <location>
        <begin position="82"/>
        <end position="108"/>
    </location>
</feature>
<dbReference type="Proteomes" id="UP000642748">
    <property type="component" value="Unassembled WGS sequence"/>
</dbReference>
<gene>
    <name evidence="2" type="ORF">Raf01_67030</name>
</gene>
<feature type="region of interest" description="Disordered" evidence="1">
    <location>
        <begin position="58"/>
        <end position="108"/>
    </location>
</feature>
<feature type="compositionally biased region" description="Basic and acidic residues" evidence="1">
    <location>
        <begin position="58"/>
        <end position="73"/>
    </location>
</feature>